<dbReference type="VEuPathDB" id="FungiDB:AMAG_16750"/>
<feature type="domain" description="Acetyl-CoA hydrolase/transferase N-terminal" evidence="3">
    <location>
        <begin position="95"/>
        <end position="209"/>
    </location>
</feature>
<dbReference type="eggNOG" id="KOG2828">
    <property type="taxonomic scope" value="Eukaryota"/>
</dbReference>
<reference evidence="5 6" key="1">
    <citation type="submission" date="2009-11" db="EMBL/GenBank/DDBJ databases">
        <title>Annotation of Allomyces macrogynus ATCC 38327.</title>
        <authorList>
            <consortium name="The Broad Institute Genome Sequencing Platform"/>
            <person name="Russ C."/>
            <person name="Cuomo C."/>
            <person name="Burger G."/>
            <person name="Gray M.W."/>
            <person name="Holland P.W.H."/>
            <person name="King N."/>
            <person name="Lang F.B.F."/>
            <person name="Roger A.J."/>
            <person name="Ruiz-Trillo I."/>
            <person name="Young S.K."/>
            <person name="Zeng Q."/>
            <person name="Gargeya S."/>
            <person name="Fitzgerald M."/>
            <person name="Haas B."/>
            <person name="Abouelleil A."/>
            <person name="Alvarado L."/>
            <person name="Arachchi H.M."/>
            <person name="Berlin A."/>
            <person name="Chapman S.B."/>
            <person name="Gearin G."/>
            <person name="Goldberg J."/>
            <person name="Griggs A."/>
            <person name="Gujja S."/>
            <person name="Hansen M."/>
            <person name="Heiman D."/>
            <person name="Howarth C."/>
            <person name="Larimer J."/>
            <person name="Lui A."/>
            <person name="MacDonald P.J.P."/>
            <person name="McCowen C."/>
            <person name="Montmayeur A."/>
            <person name="Murphy C."/>
            <person name="Neiman D."/>
            <person name="Pearson M."/>
            <person name="Priest M."/>
            <person name="Roberts A."/>
            <person name="Saif S."/>
            <person name="Shea T."/>
            <person name="Sisk P."/>
            <person name="Stolte C."/>
            <person name="Sykes S."/>
            <person name="Wortman J."/>
            <person name="Nusbaum C."/>
            <person name="Birren B."/>
        </authorList>
    </citation>
    <scope>NUCLEOTIDE SEQUENCE [LARGE SCALE GENOMIC DNA]</scope>
    <source>
        <strain evidence="5 6">ATCC 38327</strain>
    </source>
</reference>
<gene>
    <name evidence="5" type="ORF">AMAG_16750</name>
</gene>
<dbReference type="InterPro" id="IPR003702">
    <property type="entry name" value="ActCoA_hydro_N"/>
</dbReference>
<dbReference type="AlphaFoldDB" id="A0A0L0TBS5"/>
<dbReference type="GO" id="GO:0008775">
    <property type="term" value="F:acetate CoA-transferase activity"/>
    <property type="evidence" value="ECO:0007669"/>
    <property type="project" value="InterPro"/>
</dbReference>
<proteinExistence type="inferred from homology"/>
<dbReference type="PANTHER" id="PTHR21432">
    <property type="entry name" value="ACETYL-COA HYDROLASE-RELATED"/>
    <property type="match status" value="1"/>
</dbReference>
<evidence type="ECO:0000256" key="1">
    <source>
        <dbReference type="ARBA" id="ARBA00009632"/>
    </source>
</evidence>
<dbReference type="InterPro" id="IPR037171">
    <property type="entry name" value="NagB/RpiA_transferase-like"/>
</dbReference>
<dbReference type="Gene3D" id="3.30.750.70">
    <property type="entry name" value="4-hydroxybutyrate coenzyme like domains"/>
    <property type="match status" value="1"/>
</dbReference>
<dbReference type="SUPFAM" id="SSF100950">
    <property type="entry name" value="NagB/RpiA/CoA transferase-like"/>
    <property type="match status" value="2"/>
</dbReference>
<dbReference type="Proteomes" id="UP000054350">
    <property type="component" value="Unassembled WGS sequence"/>
</dbReference>
<comment type="similarity">
    <text evidence="1">Belongs to the acetyl-CoA hydrolase/transferase family.</text>
</comment>
<keyword evidence="6" id="KW-1185">Reference proteome</keyword>
<dbReference type="EMBL" id="GG745378">
    <property type="protein sequence ID" value="KNE72263.1"/>
    <property type="molecule type" value="Genomic_DNA"/>
</dbReference>
<dbReference type="OMA" id="HSEMFAG"/>
<dbReference type="InterPro" id="IPR038460">
    <property type="entry name" value="AcetylCoA_hyd_C_sf"/>
</dbReference>
<dbReference type="OrthoDB" id="10250396at2759"/>
<evidence type="ECO:0000313" key="5">
    <source>
        <dbReference type="EMBL" id="KNE72263.1"/>
    </source>
</evidence>
<evidence type="ECO:0000256" key="2">
    <source>
        <dbReference type="ARBA" id="ARBA00022679"/>
    </source>
</evidence>
<organism evidence="5 6">
    <name type="scientific">Allomyces macrogynus (strain ATCC 38327)</name>
    <name type="common">Allomyces javanicus var. macrogynus</name>
    <dbReference type="NCBI Taxonomy" id="578462"/>
    <lineage>
        <taxon>Eukaryota</taxon>
        <taxon>Fungi</taxon>
        <taxon>Fungi incertae sedis</taxon>
        <taxon>Blastocladiomycota</taxon>
        <taxon>Blastocladiomycetes</taxon>
        <taxon>Blastocladiales</taxon>
        <taxon>Blastocladiaceae</taxon>
        <taxon>Allomyces</taxon>
    </lineage>
</organism>
<dbReference type="InterPro" id="IPR026888">
    <property type="entry name" value="AcetylCoA_hyd_C"/>
</dbReference>
<dbReference type="Gene3D" id="3.40.1080.10">
    <property type="entry name" value="Glutaconate Coenzyme A-transferase"/>
    <property type="match status" value="1"/>
</dbReference>
<dbReference type="GO" id="GO:0006083">
    <property type="term" value="P:acetate metabolic process"/>
    <property type="evidence" value="ECO:0007669"/>
    <property type="project" value="InterPro"/>
</dbReference>
<reference evidence="6" key="2">
    <citation type="submission" date="2009-11" db="EMBL/GenBank/DDBJ databases">
        <title>The Genome Sequence of Allomyces macrogynus strain ATCC 38327.</title>
        <authorList>
            <consortium name="The Broad Institute Genome Sequencing Platform"/>
            <person name="Russ C."/>
            <person name="Cuomo C."/>
            <person name="Shea T."/>
            <person name="Young S.K."/>
            <person name="Zeng Q."/>
            <person name="Koehrsen M."/>
            <person name="Haas B."/>
            <person name="Borodovsky M."/>
            <person name="Guigo R."/>
            <person name="Alvarado L."/>
            <person name="Berlin A."/>
            <person name="Borenstein D."/>
            <person name="Chen Z."/>
            <person name="Engels R."/>
            <person name="Freedman E."/>
            <person name="Gellesch M."/>
            <person name="Goldberg J."/>
            <person name="Griggs A."/>
            <person name="Gujja S."/>
            <person name="Heiman D."/>
            <person name="Hepburn T."/>
            <person name="Howarth C."/>
            <person name="Jen D."/>
            <person name="Larson L."/>
            <person name="Lewis B."/>
            <person name="Mehta T."/>
            <person name="Park D."/>
            <person name="Pearson M."/>
            <person name="Roberts A."/>
            <person name="Saif S."/>
            <person name="Shenoy N."/>
            <person name="Sisk P."/>
            <person name="Stolte C."/>
            <person name="Sykes S."/>
            <person name="Walk T."/>
            <person name="White J."/>
            <person name="Yandava C."/>
            <person name="Burger G."/>
            <person name="Gray M.W."/>
            <person name="Holland P.W.H."/>
            <person name="King N."/>
            <person name="Lang F.B.F."/>
            <person name="Roger A.J."/>
            <person name="Ruiz-Trillo I."/>
            <person name="Lander E."/>
            <person name="Nusbaum C."/>
        </authorList>
    </citation>
    <scope>NUCLEOTIDE SEQUENCE [LARGE SCALE GENOMIC DNA]</scope>
    <source>
        <strain evidence="6">ATCC 38327</strain>
    </source>
</reference>
<dbReference type="Pfam" id="PF13336">
    <property type="entry name" value="AcetylCoA_hyd_C"/>
    <property type="match status" value="1"/>
</dbReference>
<evidence type="ECO:0000259" key="3">
    <source>
        <dbReference type="Pfam" id="PF02550"/>
    </source>
</evidence>
<dbReference type="Pfam" id="PF02550">
    <property type="entry name" value="AcetylCoA_hydro"/>
    <property type="match status" value="1"/>
</dbReference>
<dbReference type="PANTHER" id="PTHR21432:SF20">
    <property type="entry name" value="ACETYL-COA HYDROLASE"/>
    <property type="match status" value="1"/>
</dbReference>
<keyword evidence="2" id="KW-0808">Transferase</keyword>
<feature type="domain" description="Acetyl-CoA hydrolase/transferase C-terminal" evidence="4">
    <location>
        <begin position="299"/>
        <end position="449"/>
    </location>
</feature>
<accession>A0A0L0TBS5</accession>
<evidence type="ECO:0000313" key="6">
    <source>
        <dbReference type="Proteomes" id="UP000054350"/>
    </source>
</evidence>
<evidence type="ECO:0000259" key="4">
    <source>
        <dbReference type="Pfam" id="PF13336"/>
    </source>
</evidence>
<protein>
    <submittedName>
        <fullName evidence="5">Uncharacterized protein</fullName>
    </submittedName>
</protein>
<dbReference type="Gene3D" id="3.40.1080.20">
    <property type="entry name" value="Acetyl-CoA hydrolase/transferase C-terminal domain"/>
    <property type="match status" value="1"/>
</dbReference>
<sequence length="462" mass="49270">MLPVSRALARAAARAANATPTATRAASRTFLAARSTMPKEVTAAEAVAAIPDGSRVYVHGAACTPHTLLAALAERPDVTDMELCHLHLEGVNPCSQHEDRFYTNNFFIGAHERPNVARGQGSYIPVFLSEIGKLMRSGLVTPKVALLNVSPPDRHGNVTLGTEVAAALAAAETAEILIAQINPHVPKTRGMTFLPLSAFDYVVSNVNEPLPSVGGAALTETEKLIGHHIATLVPDGATLQMGIGAIPNAVLAALTHHKHLGIHTEMFSDGVIPLVEKGIVDNSRKKYMPGRIVTSFCVGTQKLYDFVDDNATVLFQDAAITNDPVVIGSNPNVTAINSAIEVDLTGQVCADSVGTRMISGVGGQIDFERGAAISQGGVPIICLPSTNKDGSSKIVNTLKPGAGVVTTRYHVHHIVTEFGVAYLFGKNLHQRAKALIDIAHPMHREELERIAFERYNLKAWRV</sequence>
<dbReference type="InterPro" id="IPR046433">
    <property type="entry name" value="ActCoA_hydro"/>
</dbReference>
<dbReference type="STRING" id="578462.A0A0L0TBS5"/>
<name>A0A0L0TBS5_ALLM3</name>